<organism evidence="2 3">
    <name type="scientific">Pelomonas candidula</name>
    <dbReference type="NCBI Taxonomy" id="3299025"/>
    <lineage>
        <taxon>Bacteria</taxon>
        <taxon>Pseudomonadati</taxon>
        <taxon>Pseudomonadota</taxon>
        <taxon>Betaproteobacteria</taxon>
        <taxon>Burkholderiales</taxon>
        <taxon>Sphaerotilaceae</taxon>
        <taxon>Roseateles</taxon>
    </lineage>
</organism>
<sequence>MELMHNQLFKLLEPEHGAVYAAGLYRVILNEPGMGKVVAVHLDPPERQPERKCGRRRLERTLRARKKTAMPLVGALIWMDAEELKRLDAANLLMSIELDRDPVCFSPLQNAHRQREYERRIAAMAGFLDFKRLEEGILVHQGLGGLVKEAMSAAGVSRTYVYKQWSTLARLGISELSLYPRQDLSGGPGQRRFCGPGGRKKPGPKTIEERIAKAFGKPIDPPQPGMTEEWQDRMLAADRKIQAPTLSLRARYEQVIKTAFVLKYKQVGREVVPVELKEGAYPNFAQFKWLITTRKSALECIQERTTKGHFDRALRGLTGKSWKGVPGPGHTWAIDSTVGDIYLRSSVNRAWIIGRPIVYIIVDVWSTAIVGFYVCLSGPSWATAKISLFNAIADPQTMGALWGYQPLISLDPHPTLCYCLLCDRGEYLSLAARQTLLKLEGCGSYAPPYRPDLKGLVEVLHRIMKDQQFPFIPGAIDFRRAEYELRRVRMEDSAYTLPEYVQHLHEIFWRYNLTADRNHRLDVHMIGEGVYPSPAGLWRYGHQIGLGFSRSTPTADLIQHLLPETGGRIKKDGVYVGGQCYEAPQLPGLDWTAKARNLGYQDVTARYYPGSISRVWTPHPVGKGFLELKISDQARASSELTFDEVADAFAYQKLSSNRQEHVRLIARLESMLREGWIRRNAMDATAEAISRAKGAAPSATLAREIEKSLGGLASEADSAPASASASASDEEEYFEIMNDIMAAANNHDD</sequence>
<proteinExistence type="predicted"/>
<dbReference type="InterPro" id="IPR001584">
    <property type="entry name" value="Integrase_cat-core"/>
</dbReference>
<feature type="domain" description="Integrase catalytic" evidence="1">
    <location>
        <begin position="324"/>
        <end position="540"/>
    </location>
</feature>
<evidence type="ECO:0000259" key="1">
    <source>
        <dbReference type="PROSITE" id="PS50994"/>
    </source>
</evidence>
<reference evidence="2 3" key="1">
    <citation type="submission" date="2024-08" db="EMBL/GenBank/DDBJ databases">
        <authorList>
            <person name="Lu H."/>
        </authorList>
    </citation>
    <scope>NUCLEOTIDE SEQUENCE [LARGE SCALE GENOMIC DNA]</scope>
    <source>
        <strain evidence="2 3">BYS78W</strain>
    </source>
</reference>
<dbReference type="EMBL" id="JBIGIC010000007">
    <property type="protein sequence ID" value="MFG6487961.1"/>
    <property type="molecule type" value="Genomic_DNA"/>
</dbReference>
<evidence type="ECO:0000313" key="3">
    <source>
        <dbReference type="Proteomes" id="UP001606134"/>
    </source>
</evidence>
<comment type="caution">
    <text evidence="2">The sequence shown here is derived from an EMBL/GenBank/DDBJ whole genome shotgun (WGS) entry which is preliminary data.</text>
</comment>
<protein>
    <submittedName>
        <fullName evidence="2">Transposase</fullName>
    </submittedName>
</protein>
<dbReference type="InterPro" id="IPR036397">
    <property type="entry name" value="RNaseH_sf"/>
</dbReference>
<dbReference type="Proteomes" id="UP001606134">
    <property type="component" value="Unassembled WGS sequence"/>
</dbReference>
<dbReference type="Gene3D" id="3.30.420.10">
    <property type="entry name" value="Ribonuclease H-like superfamily/Ribonuclease H"/>
    <property type="match status" value="1"/>
</dbReference>
<dbReference type="SUPFAM" id="SSF53098">
    <property type="entry name" value="Ribonuclease H-like"/>
    <property type="match status" value="1"/>
</dbReference>
<dbReference type="PROSITE" id="PS50994">
    <property type="entry name" value="INTEGRASE"/>
    <property type="match status" value="1"/>
</dbReference>
<gene>
    <name evidence="2" type="ORF">ACG04R_14855</name>
</gene>
<keyword evidence="3" id="KW-1185">Reference proteome</keyword>
<name>A0ABW7HDG4_9BURK</name>
<accession>A0ABW7HDG4</accession>
<dbReference type="RefSeq" id="WP_394411884.1">
    <property type="nucleotide sequence ID" value="NZ_JBIGIC010000007.1"/>
</dbReference>
<evidence type="ECO:0000313" key="2">
    <source>
        <dbReference type="EMBL" id="MFG6487961.1"/>
    </source>
</evidence>
<dbReference type="InterPro" id="IPR012337">
    <property type="entry name" value="RNaseH-like_sf"/>
</dbReference>